<feature type="transmembrane region" description="Helical" evidence="5">
    <location>
        <begin position="218"/>
        <end position="237"/>
    </location>
</feature>
<feature type="transmembrane region" description="Helical" evidence="5">
    <location>
        <begin position="258"/>
        <end position="283"/>
    </location>
</feature>
<keyword evidence="2 5" id="KW-0812">Transmembrane</keyword>
<evidence type="ECO:0000313" key="8">
    <source>
        <dbReference type="Proteomes" id="UP000199318"/>
    </source>
</evidence>
<accession>A0A1H9SYG9</accession>
<sequence>MFKTMLGKEMKQLLRERSELLTLLIMPVILITILGSALQNMMSPGSAGTDKVTTAVVSETSQEEELNNFADYLANQEIAAEERETLIEEAANVSVPELLTETLDALADDGLLVVSEYAGSAAEKDNYDGVWHFEADYREQAWKQMFLGEARPEPAEVEASGQTAVIEGVSDAFFNELNWQKEATYLALAEGEAVPEPIQTEVNVEQLDNRSVITSFDYYTAGMAVMFVLYTATFLATTAHTERKSHVYHRLLTSNVPMWMYLAGKGGAGVLLSLLQLSLIFAFSSLVFDVSFQNLGLTAVIAGGLALTVGSLSMLLTAVNYRIRNEQASALFASVGVTILAFLGGSFFNVSQLSETVATIGRILPNGAAMQSLLAVMGGAGSELIYPMLLSIIVFSVLFAGAALLVFPRKEDL</sequence>
<reference evidence="8" key="1">
    <citation type="submission" date="2016-10" db="EMBL/GenBank/DDBJ databases">
        <authorList>
            <person name="de Groot N.N."/>
        </authorList>
    </citation>
    <scope>NUCLEOTIDE SEQUENCE [LARGE SCALE GENOMIC DNA]</scope>
    <source>
        <strain evidence="8">10nlg</strain>
    </source>
</reference>
<dbReference type="AlphaFoldDB" id="A0A1H9SYG9"/>
<dbReference type="RefSeq" id="WP_093072582.1">
    <property type="nucleotide sequence ID" value="NZ_FOGV01000008.1"/>
</dbReference>
<dbReference type="PANTHER" id="PTHR43027:SF1">
    <property type="entry name" value="DOXORUBICIN RESISTANCE ABC TRANSPORTER PERMEASE PROTEIN DRRC-RELATED"/>
    <property type="match status" value="1"/>
</dbReference>
<dbReference type="GO" id="GO:0140359">
    <property type="term" value="F:ABC-type transporter activity"/>
    <property type="evidence" value="ECO:0007669"/>
    <property type="project" value="InterPro"/>
</dbReference>
<dbReference type="InterPro" id="IPR013525">
    <property type="entry name" value="ABC2_TM"/>
</dbReference>
<name>A0A1H9SYG9_9BACI</name>
<evidence type="ECO:0000313" key="7">
    <source>
        <dbReference type="EMBL" id="SER89985.1"/>
    </source>
</evidence>
<organism evidence="7 8">
    <name type="scientific">Salisediminibacterium halotolerans</name>
    <dbReference type="NCBI Taxonomy" id="517425"/>
    <lineage>
        <taxon>Bacteria</taxon>
        <taxon>Bacillati</taxon>
        <taxon>Bacillota</taxon>
        <taxon>Bacilli</taxon>
        <taxon>Bacillales</taxon>
        <taxon>Bacillaceae</taxon>
        <taxon>Salisediminibacterium</taxon>
    </lineage>
</organism>
<feature type="transmembrane region" description="Helical" evidence="5">
    <location>
        <begin position="328"/>
        <end position="348"/>
    </location>
</feature>
<evidence type="ECO:0000256" key="5">
    <source>
        <dbReference type="SAM" id="Phobius"/>
    </source>
</evidence>
<dbReference type="EMBL" id="FOGV01000008">
    <property type="protein sequence ID" value="SER89985.1"/>
    <property type="molecule type" value="Genomic_DNA"/>
</dbReference>
<comment type="caution">
    <text evidence="7">The sequence shown here is derived from an EMBL/GenBank/DDBJ whole genome shotgun (WGS) entry which is preliminary data.</text>
</comment>
<dbReference type="Proteomes" id="UP000199318">
    <property type="component" value="Unassembled WGS sequence"/>
</dbReference>
<dbReference type="PANTHER" id="PTHR43027">
    <property type="entry name" value="DOXORUBICIN RESISTANCE ABC TRANSPORTER PERMEASE PROTEIN DRRC-RELATED"/>
    <property type="match status" value="1"/>
</dbReference>
<dbReference type="STRING" id="1464123.SAMN05444126_10869"/>
<feature type="transmembrane region" description="Helical" evidence="5">
    <location>
        <begin position="20"/>
        <end position="38"/>
    </location>
</feature>
<dbReference type="GO" id="GO:0016020">
    <property type="term" value="C:membrane"/>
    <property type="evidence" value="ECO:0007669"/>
    <property type="project" value="UniProtKB-SubCell"/>
</dbReference>
<keyword evidence="4 5" id="KW-0472">Membrane</keyword>
<keyword evidence="8" id="KW-1185">Reference proteome</keyword>
<feature type="transmembrane region" description="Helical" evidence="5">
    <location>
        <begin position="295"/>
        <end position="316"/>
    </location>
</feature>
<dbReference type="OrthoDB" id="3078158at2"/>
<dbReference type="Pfam" id="PF12698">
    <property type="entry name" value="ABC2_membrane_3"/>
    <property type="match status" value="1"/>
</dbReference>
<dbReference type="InterPro" id="IPR052902">
    <property type="entry name" value="ABC-2_transporter"/>
</dbReference>
<keyword evidence="3 5" id="KW-1133">Transmembrane helix</keyword>
<evidence type="ECO:0000256" key="1">
    <source>
        <dbReference type="ARBA" id="ARBA00004141"/>
    </source>
</evidence>
<evidence type="ECO:0000259" key="6">
    <source>
        <dbReference type="Pfam" id="PF12698"/>
    </source>
</evidence>
<evidence type="ECO:0000256" key="2">
    <source>
        <dbReference type="ARBA" id="ARBA00022692"/>
    </source>
</evidence>
<comment type="subcellular location">
    <subcellularLocation>
        <location evidence="1">Membrane</location>
        <topology evidence="1">Multi-pass membrane protein</topology>
    </subcellularLocation>
</comment>
<feature type="domain" description="ABC-2 type transporter transmembrane" evidence="6">
    <location>
        <begin position="20"/>
        <end position="403"/>
    </location>
</feature>
<evidence type="ECO:0000256" key="4">
    <source>
        <dbReference type="ARBA" id="ARBA00023136"/>
    </source>
</evidence>
<proteinExistence type="predicted"/>
<feature type="transmembrane region" description="Helical" evidence="5">
    <location>
        <begin position="384"/>
        <end position="407"/>
    </location>
</feature>
<gene>
    <name evidence="7" type="ORF">SAMN05444126_10869</name>
</gene>
<evidence type="ECO:0000256" key="3">
    <source>
        <dbReference type="ARBA" id="ARBA00022989"/>
    </source>
</evidence>
<protein>
    <submittedName>
        <fullName evidence="7">ABC-2 type transport system permease protein</fullName>
    </submittedName>
</protein>